<evidence type="ECO:0000313" key="3">
    <source>
        <dbReference type="Proteomes" id="UP000245207"/>
    </source>
</evidence>
<dbReference type="OrthoDB" id="687943at2759"/>
<protein>
    <submittedName>
        <fullName evidence="2">Blue copper protein</fullName>
    </submittedName>
</protein>
<sequence length="83" mass="9131">MTVVSWTTDSLYQAWADDKVFKVGDQLVNSVAFDNCSTEPPSYYFDSGDAVGFAQPGTYYFICGVPAHCSDLDQKFTIDVVNA</sequence>
<dbReference type="InterPro" id="IPR008972">
    <property type="entry name" value="Cupredoxin"/>
</dbReference>
<dbReference type="SUPFAM" id="SSF49503">
    <property type="entry name" value="Cupredoxins"/>
    <property type="match status" value="1"/>
</dbReference>
<evidence type="ECO:0000259" key="1">
    <source>
        <dbReference type="PROSITE" id="PS51485"/>
    </source>
</evidence>
<dbReference type="PANTHER" id="PTHR33021">
    <property type="entry name" value="BLUE COPPER PROTEIN"/>
    <property type="match status" value="1"/>
</dbReference>
<organism evidence="2 3">
    <name type="scientific">Artemisia annua</name>
    <name type="common">Sweet wormwood</name>
    <dbReference type="NCBI Taxonomy" id="35608"/>
    <lineage>
        <taxon>Eukaryota</taxon>
        <taxon>Viridiplantae</taxon>
        <taxon>Streptophyta</taxon>
        <taxon>Embryophyta</taxon>
        <taxon>Tracheophyta</taxon>
        <taxon>Spermatophyta</taxon>
        <taxon>Magnoliopsida</taxon>
        <taxon>eudicotyledons</taxon>
        <taxon>Gunneridae</taxon>
        <taxon>Pentapetalae</taxon>
        <taxon>asterids</taxon>
        <taxon>campanulids</taxon>
        <taxon>Asterales</taxon>
        <taxon>Asteraceae</taxon>
        <taxon>Asteroideae</taxon>
        <taxon>Anthemideae</taxon>
        <taxon>Artemisiinae</taxon>
        <taxon>Artemisia</taxon>
    </lineage>
</organism>
<dbReference type="InterPro" id="IPR003245">
    <property type="entry name" value="Phytocyanin_dom"/>
</dbReference>
<accession>A0A2U1KHW1</accession>
<dbReference type="Gene3D" id="2.60.40.420">
    <property type="entry name" value="Cupredoxins - blue copper proteins"/>
    <property type="match status" value="1"/>
</dbReference>
<dbReference type="PANTHER" id="PTHR33021:SF70">
    <property type="entry name" value="PHYTOCYANIN DOMAIN-CONTAINING PROTEIN"/>
    <property type="match status" value="1"/>
</dbReference>
<evidence type="ECO:0000313" key="2">
    <source>
        <dbReference type="EMBL" id="PWA36332.1"/>
    </source>
</evidence>
<comment type="caution">
    <text evidence="2">The sequence shown here is derived from an EMBL/GenBank/DDBJ whole genome shotgun (WGS) entry which is preliminary data.</text>
</comment>
<dbReference type="STRING" id="35608.A0A2U1KHW1"/>
<dbReference type="EMBL" id="PKPP01018342">
    <property type="protein sequence ID" value="PWA36332.1"/>
    <property type="molecule type" value="Genomic_DNA"/>
</dbReference>
<feature type="domain" description="Phytocyanin" evidence="1">
    <location>
        <begin position="1"/>
        <end position="82"/>
    </location>
</feature>
<dbReference type="GO" id="GO:0009055">
    <property type="term" value="F:electron transfer activity"/>
    <property type="evidence" value="ECO:0007669"/>
    <property type="project" value="InterPro"/>
</dbReference>
<reference evidence="2 3" key="1">
    <citation type="journal article" date="2018" name="Mol. Plant">
        <title>The genome of Artemisia annua provides insight into the evolution of Asteraceae family and artemisinin biosynthesis.</title>
        <authorList>
            <person name="Shen Q."/>
            <person name="Zhang L."/>
            <person name="Liao Z."/>
            <person name="Wang S."/>
            <person name="Yan T."/>
            <person name="Shi P."/>
            <person name="Liu M."/>
            <person name="Fu X."/>
            <person name="Pan Q."/>
            <person name="Wang Y."/>
            <person name="Lv Z."/>
            <person name="Lu X."/>
            <person name="Zhang F."/>
            <person name="Jiang W."/>
            <person name="Ma Y."/>
            <person name="Chen M."/>
            <person name="Hao X."/>
            <person name="Li L."/>
            <person name="Tang Y."/>
            <person name="Lv G."/>
            <person name="Zhou Y."/>
            <person name="Sun X."/>
            <person name="Brodelius P.E."/>
            <person name="Rose J.K.C."/>
            <person name="Tang K."/>
        </authorList>
    </citation>
    <scope>NUCLEOTIDE SEQUENCE [LARGE SCALE GENOMIC DNA]</scope>
    <source>
        <strain evidence="3">cv. Huhao1</strain>
        <tissue evidence="2">Leaf</tissue>
    </source>
</reference>
<dbReference type="Pfam" id="PF02298">
    <property type="entry name" value="Cu_bind_like"/>
    <property type="match status" value="1"/>
</dbReference>
<dbReference type="PROSITE" id="PS51485">
    <property type="entry name" value="PHYTOCYANIN"/>
    <property type="match status" value="1"/>
</dbReference>
<dbReference type="AlphaFoldDB" id="A0A2U1KHW1"/>
<dbReference type="InterPro" id="IPR039391">
    <property type="entry name" value="Phytocyanin-like"/>
</dbReference>
<name>A0A2U1KHW1_ARTAN</name>
<dbReference type="GO" id="GO:0005886">
    <property type="term" value="C:plasma membrane"/>
    <property type="evidence" value="ECO:0007669"/>
    <property type="project" value="TreeGrafter"/>
</dbReference>
<dbReference type="Proteomes" id="UP000245207">
    <property type="component" value="Unassembled WGS sequence"/>
</dbReference>
<proteinExistence type="predicted"/>
<keyword evidence="3" id="KW-1185">Reference proteome</keyword>
<gene>
    <name evidence="2" type="ORF">CTI12_AA601340</name>
</gene>